<dbReference type="RefSeq" id="WP_134115956.1">
    <property type="nucleotide sequence ID" value="NZ_SOEG01000008.1"/>
</dbReference>
<accession>A0A4R8H1L2</accession>
<keyword evidence="1" id="KW-0812">Transmembrane</keyword>
<keyword evidence="1" id="KW-0472">Membrane</keyword>
<evidence type="ECO:0000313" key="3">
    <source>
        <dbReference type="Proteomes" id="UP000295832"/>
    </source>
</evidence>
<dbReference type="EMBL" id="SOEG01000008">
    <property type="protein sequence ID" value="TDX52089.1"/>
    <property type="molecule type" value="Genomic_DNA"/>
</dbReference>
<evidence type="ECO:0000313" key="2">
    <source>
        <dbReference type="EMBL" id="TDX52089.1"/>
    </source>
</evidence>
<dbReference type="Proteomes" id="UP000295832">
    <property type="component" value="Unassembled WGS sequence"/>
</dbReference>
<organism evidence="2 3">
    <name type="scientific">Orenia marismortui</name>
    <dbReference type="NCBI Taxonomy" id="46469"/>
    <lineage>
        <taxon>Bacteria</taxon>
        <taxon>Bacillati</taxon>
        <taxon>Bacillota</taxon>
        <taxon>Clostridia</taxon>
        <taxon>Halanaerobiales</taxon>
        <taxon>Halobacteroidaceae</taxon>
        <taxon>Orenia</taxon>
    </lineage>
</organism>
<keyword evidence="1" id="KW-1133">Transmembrane helix</keyword>
<comment type="caution">
    <text evidence="2">The sequence shown here is derived from an EMBL/GenBank/DDBJ whole genome shotgun (WGS) entry which is preliminary data.</text>
</comment>
<gene>
    <name evidence="2" type="ORF">C7959_10811</name>
</gene>
<proteinExistence type="predicted"/>
<evidence type="ECO:0000256" key="1">
    <source>
        <dbReference type="SAM" id="Phobius"/>
    </source>
</evidence>
<name>A0A4R8H1L2_9FIRM</name>
<reference evidence="2 3" key="1">
    <citation type="submission" date="2019-03" db="EMBL/GenBank/DDBJ databases">
        <title>Subsurface microbial communities from deep shales in Ohio and West Virginia, USA.</title>
        <authorList>
            <person name="Wrighton K."/>
        </authorList>
    </citation>
    <scope>NUCLEOTIDE SEQUENCE [LARGE SCALE GENOMIC DNA]</scope>
    <source>
        <strain evidence="2 3">MSL 6dP</strain>
    </source>
</reference>
<sequence>MSRRFSIILRNCVEFIERLILIIIVGGFVMLVAAQLILSNPKLKDSLIARIPKVNSILTFGQSKDFQEPAKAVFSTKQDRDYLVISLQNKSVENNAKLMMNGQIISDFSRGYVKVDIDEGDYLAIDTRGVEEGLWFEITGMSTSISSFRMGQQFWVRNGLKSLGKVEGINKF</sequence>
<dbReference type="AlphaFoldDB" id="A0A4R8H1L2"/>
<feature type="transmembrane region" description="Helical" evidence="1">
    <location>
        <begin position="20"/>
        <end position="38"/>
    </location>
</feature>
<protein>
    <submittedName>
        <fullName evidence="2">Uncharacterized protein</fullName>
    </submittedName>
</protein>
<keyword evidence="3" id="KW-1185">Reference proteome</keyword>